<feature type="domain" description="RNA polymerase sigma-70 region 2" evidence="6">
    <location>
        <begin position="25"/>
        <end position="91"/>
    </location>
</feature>
<sequence length="179" mass="20353">MADELDEQTLVVRAQEGDARAFEALARRHQDALYRVAVRVMGDRAEAEDALQEALLDAWRRIDRFRGESAFPTWMYRVVTNRCLAMLRKRRPVPVQEIEAPAPAQDSPERAAERDAGMAALHRAIAALPDDLRVCWVLREMEGQGYSEIAEITGATEDAVRGRIHRARTKLAEAMRSWR</sequence>
<dbReference type="CDD" id="cd06171">
    <property type="entry name" value="Sigma70_r4"/>
    <property type="match status" value="1"/>
</dbReference>
<keyword evidence="5" id="KW-0804">Transcription</keyword>
<accession>A0ABS6U5D9</accession>
<reference evidence="8 9" key="1">
    <citation type="submission" date="2020-11" db="EMBL/GenBank/DDBJ databases">
        <title>Pseudonocardia abyssalis sp. nov. and Pseudonocardia oceani sp. nov., description and phylogenomic analysis of two novel actinomycetes isolated from the deep Southern Ocean.</title>
        <authorList>
            <person name="Parra J."/>
        </authorList>
    </citation>
    <scope>NUCLEOTIDE SEQUENCE [LARGE SCALE GENOMIC DNA]</scope>
    <source>
        <strain evidence="9">KRD185</strain>
    </source>
</reference>
<evidence type="ECO:0000313" key="9">
    <source>
        <dbReference type="Proteomes" id="UP000694300"/>
    </source>
</evidence>
<keyword evidence="9" id="KW-1185">Reference proteome</keyword>
<name>A0ABS6U5D9_9PSEU</name>
<dbReference type="NCBIfam" id="TIGR02937">
    <property type="entry name" value="sigma70-ECF"/>
    <property type="match status" value="1"/>
</dbReference>
<dbReference type="PANTHER" id="PTHR43133:SF8">
    <property type="entry name" value="RNA POLYMERASE SIGMA FACTOR HI_1459-RELATED"/>
    <property type="match status" value="1"/>
</dbReference>
<organism evidence="8 9">
    <name type="scientific">Pseudonocardia oceani</name>
    <dbReference type="NCBI Taxonomy" id="2792013"/>
    <lineage>
        <taxon>Bacteria</taxon>
        <taxon>Bacillati</taxon>
        <taxon>Actinomycetota</taxon>
        <taxon>Actinomycetes</taxon>
        <taxon>Pseudonocardiales</taxon>
        <taxon>Pseudonocardiaceae</taxon>
        <taxon>Pseudonocardia</taxon>
    </lineage>
</organism>
<feature type="domain" description="RNA polymerase sigma factor 70 region 4 type 2" evidence="7">
    <location>
        <begin position="120"/>
        <end position="171"/>
    </location>
</feature>
<proteinExistence type="inferred from homology"/>
<evidence type="ECO:0000256" key="3">
    <source>
        <dbReference type="ARBA" id="ARBA00023082"/>
    </source>
</evidence>
<dbReference type="InterPro" id="IPR039425">
    <property type="entry name" value="RNA_pol_sigma-70-like"/>
</dbReference>
<keyword evidence="4" id="KW-0238">DNA-binding</keyword>
<dbReference type="Pfam" id="PF08281">
    <property type="entry name" value="Sigma70_r4_2"/>
    <property type="match status" value="1"/>
</dbReference>
<evidence type="ECO:0000259" key="7">
    <source>
        <dbReference type="Pfam" id="PF08281"/>
    </source>
</evidence>
<dbReference type="EMBL" id="JADQDF010000001">
    <property type="protein sequence ID" value="MBW0127384.1"/>
    <property type="molecule type" value="Genomic_DNA"/>
</dbReference>
<evidence type="ECO:0000256" key="1">
    <source>
        <dbReference type="ARBA" id="ARBA00010641"/>
    </source>
</evidence>
<protein>
    <submittedName>
        <fullName evidence="8">Sigma-70 family RNA polymerase sigma factor</fullName>
    </submittedName>
</protein>
<evidence type="ECO:0000259" key="6">
    <source>
        <dbReference type="Pfam" id="PF04542"/>
    </source>
</evidence>
<evidence type="ECO:0000256" key="5">
    <source>
        <dbReference type="ARBA" id="ARBA00023163"/>
    </source>
</evidence>
<evidence type="ECO:0000256" key="4">
    <source>
        <dbReference type="ARBA" id="ARBA00023125"/>
    </source>
</evidence>
<gene>
    <name evidence="8" type="ORF">I4I82_06765</name>
</gene>
<keyword evidence="3" id="KW-0731">Sigma factor</keyword>
<comment type="similarity">
    <text evidence="1">Belongs to the sigma-70 factor family. ECF subfamily.</text>
</comment>
<dbReference type="InterPro" id="IPR014284">
    <property type="entry name" value="RNA_pol_sigma-70_dom"/>
</dbReference>
<dbReference type="PANTHER" id="PTHR43133">
    <property type="entry name" value="RNA POLYMERASE ECF-TYPE SIGMA FACTO"/>
    <property type="match status" value="1"/>
</dbReference>
<dbReference type="InterPro" id="IPR007627">
    <property type="entry name" value="RNA_pol_sigma70_r2"/>
</dbReference>
<dbReference type="InterPro" id="IPR013249">
    <property type="entry name" value="RNA_pol_sigma70_r4_t2"/>
</dbReference>
<dbReference type="Pfam" id="PF04542">
    <property type="entry name" value="Sigma70_r2"/>
    <property type="match status" value="1"/>
</dbReference>
<keyword evidence="2" id="KW-0805">Transcription regulation</keyword>
<dbReference type="Proteomes" id="UP000694300">
    <property type="component" value="Unassembled WGS sequence"/>
</dbReference>
<evidence type="ECO:0000256" key="2">
    <source>
        <dbReference type="ARBA" id="ARBA00023015"/>
    </source>
</evidence>
<evidence type="ECO:0000313" key="8">
    <source>
        <dbReference type="EMBL" id="MBW0127384.1"/>
    </source>
</evidence>
<comment type="caution">
    <text evidence="8">The sequence shown here is derived from an EMBL/GenBank/DDBJ whole genome shotgun (WGS) entry which is preliminary data.</text>
</comment>